<dbReference type="PANTHER" id="PTHR13946">
    <property type="entry name" value="DNA-DIRECTED RNA POLYMERASE I,II,III"/>
    <property type="match status" value="1"/>
</dbReference>
<feature type="region of interest" description="Disordered" evidence="6">
    <location>
        <begin position="1"/>
        <end position="32"/>
    </location>
</feature>
<evidence type="ECO:0000256" key="2">
    <source>
        <dbReference type="ARBA" id="ARBA00022478"/>
    </source>
</evidence>
<dbReference type="GO" id="GO:0006362">
    <property type="term" value="P:transcription elongation by RNA polymerase I"/>
    <property type="evidence" value="ECO:0007669"/>
    <property type="project" value="TreeGrafter"/>
</dbReference>
<organism evidence="8 9">
    <name type="scientific">Rhizodiscina lignyota</name>
    <dbReference type="NCBI Taxonomy" id="1504668"/>
    <lineage>
        <taxon>Eukaryota</taxon>
        <taxon>Fungi</taxon>
        <taxon>Dikarya</taxon>
        <taxon>Ascomycota</taxon>
        <taxon>Pezizomycotina</taxon>
        <taxon>Dothideomycetes</taxon>
        <taxon>Pleosporomycetidae</taxon>
        <taxon>Aulographales</taxon>
        <taxon>Rhizodiscinaceae</taxon>
        <taxon>Rhizodiscina</taxon>
    </lineage>
</organism>
<name>A0A9P4M2X6_9PEZI</name>
<keyword evidence="2" id="KW-0240">DNA-directed RNA polymerase</keyword>
<dbReference type="GO" id="GO:0003899">
    <property type="term" value="F:DNA-directed RNA polymerase activity"/>
    <property type="evidence" value="ECO:0007669"/>
    <property type="project" value="InterPro"/>
</dbReference>
<dbReference type="Pfam" id="PF13656">
    <property type="entry name" value="RNA_pol_L_2"/>
    <property type="match status" value="1"/>
</dbReference>
<dbReference type="HAMAP" id="MF_00261">
    <property type="entry name" value="RNApol_arch_Rpo11"/>
    <property type="match status" value="1"/>
</dbReference>
<evidence type="ECO:0000256" key="4">
    <source>
        <dbReference type="ARBA" id="ARBA00023242"/>
    </source>
</evidence>
<dbReference type="GO" id="GO:0005736">
    <property type="term" value="C:RNA polymerase I complex"/>
    <property type="evidence" value="ECO:0007669"/>
    <property type="project" value="TreeGrafter"/>
</dbReference>
<dbReference type="AlphaFoldDB" id="A0A9P4M2X6"/>
<dbReference type="InterPro" id="IPR009025">
    <property type="entry name" value="RBP11-like_dimer"/>
</dbReference>
<evidence type="ECO:0000256" key="5">
    <source>
        <dbReference type="ARBA" id="ARBA00025751"/>
    </source>
</evidence>
<evidence type="ECO:0000256" key="6">
    <source>
        <dbReference type="SAM" id="MobiDB-lite"/>
    </source>
</evidence>
<dbReference type="CDD" id="cd07029">
    <property type="entry name" value="RNAP_I_III_AC19"/>
    <property type="match status" value="1"/>
</dbReference>
<evidence type="ECO:0000256" key="1">
    <source>
        <dbReference type="ARBA" id="ARBA00004123"/>
    </source>
</evidence>
<dbReference type="GO" id="GO:0006383">
    <property type="term" value="P:transcription by RNA polymerase III"/>
    <property type="evidence" value="ECO:0007669"/>
    <property type="project" value="TreeGrafter"/>
</dbReference>
<dbReference type="InterPro" id="IPR022905">
    <property type="entry name" value="Rpo11-like"/>
</dbReference>
<comment type="caution">
    <text evidence="8">The sequence shown here is derived from an EMBL/GenBank/DDBJ whole genome shotgun (WGS) entry which is preliminary data.</text>
</comment>
<feature type="domain" description="DNA-directed RNA polymerase RBP11-like dimerisation" evidence="7">
    <location>
        <begin position="52"/>
        <end position="127"/>
    </location>
</feature>
<dbReference type="GO" id="GO:0046983">
    <property type="term" value="F:protein dimerization activity"/>
    <property type="evidence" value="ECO:0007669"/>
    <property type="project" value="InterPro"/>
</dbReference>
<proteinExistence type="inferred from homology"/>
<dbReference type="InterPro" id="IPR036603">
    <property type="entry name" value="RBP11-like"/>
</dbReference>
<comment type="subcellular location">
    <subcellularLocation>
        <location evidence="1">Nucleus</location>
    </subcellularLocation>
</comment>
<dbReference type="OrthoDB" id="510325at2759"/>
<dbReference type="InterPro" id="IPR033898">
    <property type="entry name" value="RNAP_AC19"/>
</dbReference>
<gene>
    <name evidence="8" type="ORF">NA57DRAFT_79568</name>
</gene>
<dbReference type="Gene3D" id="3.30.1360.10">
    <property type="entry name" value="RNA polymerase, RBP11-like subunit"/>
    <property type="match status" value="1"/>
</dbReference>
<keyword evidence="3" id="KW-0804">Transcription</keyword>
<protein>
    <submittedName>
        <fullName evidence="8">RBP11-like subunits of RNA polymerase</fullName>
    </submittedName>
</protein>
<accession>A0A9P4M2X6</accession>
<dbReference type="SUPFAM" id="SSF55257">
    <property type="entry name" value="RBP11-like subunits of RNA polymerase"/>
    <property type="match status" value="1"/>
</dbReference>
<dbReference type="EMBL" id="ML978132">
    <property type="protein sequence ID" value="KAF2095080.1"/>
    <property type="molecule type" value="Genomic_DNA"/>
</dbReference>
<dbReference type="GO" id="GO:0005666">
    <property type="term" value="C:RNA polymerase III complex"/>
    <property type="evidence" value="ECO:0007669"/>
    <property type="project" value="TreeGrafter"/>
</dbReference>
<evidence type="ECO:0000259" key="7">
    <source>
        <dbReference type="Pfam" id="PF13656"/>
    </source>
</evidence>
<dbReference type="InterPro" id="IPR008193">
    <property type="entry name" value="RNA_pol_Rpb11_13-16kDa_CS"/>
</dbReference>
<feature type="compositionally biased region" description="Basic and acidic residues" evidence="6">
    <location>
        <begin position="21"/>
        <end position="32"/>
    </location>
</feature>
<reference evidence="8" key="1">
    <citation type="journal article" date="2020" name="Stud. Mycol.">
        <title>101 Dothideomycetes genomes: a test case for predicting lifestyles and emergence of pathogens.</title>
        <authorList>
            <person name="Haridas S."/>
            <person name="Albert R."/>
            <person name="Binder M."/>
            <person name="Bloem J."/>
            <person name="Labutti K."/>
            <person name="Salamov A."/>
            <person name="Andreopoulos B."/>
            <person name="Baker S."/>
            <person name="Barry K."/>
            <person name="Bills G."/>
            <person name="Bluhm B."/>
            <person name="Cannon C."/>
            <person name="Castanera R."/>
            <person name="Culley D."/>
            <person name="Daum C."/>
            <person name="Ezra D."/>
            <person name="Gonzalez J."/>
            <person name="Henrissat B."/>
            <person name="Kuo A."/>
            <person name="Liang C."/>
            <person name="Lipzen A."/>
            <person name="Lutzoni F."/>
            <person name="Magnuson J."/>
            <person name="Mondo S."/>
            <person name="Nolan M."/>
            <person name="Ohm R."/>
            <person name="Pangilinan J."/>
            <person name="Park H.-J."/>
            <person name="Ramirez L."/>
            <person name="Alfaro M."/>
            <person name="Sun H."/>
            <person name="Tritt A."/>
            <person name="Yoshinaga Y."/>
            <person name="Zwiers L.-H."/>
            <person name="Turgeon B."/>
            <person name="Goodwin S."/>
            <person name="Spatafora J."/>
            <person name="Crous P."/>
            <person name="Grigoriev I."/>
        </authorList>
    </citation>
    <scope>NUCLEOTIDE SEQUENCE</scope>
    <source>
        <strain evidence="8">CBS 133067</strain>
    </source>
</reference>
<dbReference type="PROSITE" id="PS01154">
    <property type="entry name" value="RNA_POL_L_13KD"/>
    <property type="match status" value="1"/>
</dbReference>
<evidence type="ECO:0000256" key="3">
    <source>
        <dbReference type="ARBA" id="ARBA00023163"/>
    </source>
</evidence>
<keyword evidence="4" id="KW-0539">Nucleus</keyword>
<dbReference type="PANTHER" id="PTHR13946:SF28">
    <property type="entry name" value="DNA-DIRECTED RNA POLYMERASES I AND III SUBUNIT RPAC2"/>
    <property type="match status" value="1"/>
</dbReference>
<dbReference type="GO" id="GO:0055029">
    <property type="term" value="C:nuclear DNA-directed RNA polymerase complex"/>
    <property type="evidence" value="ECO:0007669"/>
    <property type="project" value="UniProtKB-ARBA"/>
</dbReference>
<sequence>MASENQDMPDAGGPVQGLTDARARQEEERQDAILVDDEQKIHVLPGSTDTSASFEFLHEDHTLGNALRYIITKNPVVELCAYSIPHPSEPKMHLRIQTFADMEDNNVYDVLRKGLMDLQDLCDVVTENFTTARDKFVQENGST</sequence>
<comment type="similarity">
    <text evidence="5">Belongs to the archaeal Rpo11/eukaryotic RPB11/RPC19 RNA polymerase subunit family.</text>
</comment>
<evidence type="ECO:0000313" key="8">
    <source>
        <dbReference type="EMBL" id="KAF2095080.1"/>
    </source>
</evidence>
<dbReference type="Proteomes" id="UP000799772">
    <property type="component" value="Unassembled WGS sequence"/>
</dbReference>
<keyword evidence="9" id="KW-1185">Reference proteome</keyword>
<evidence type="ECO:0000313" key="9">
    <source>
        <dbReference type="Proteomes" id="UP000799772"/>
    </source>
</evidence>
<dbReference type="GO" id="GO:0003677">
    <property type="term" value="F:DNA binding"/>
    <property type="evidence" value="ECO:0007669"/>
    <property type="project" value="InterPro"/>
</dbReference>